<protein>
    <recommendedName>
        <fullName evidence="3">DUF4272 domain-containing protein</fullName>
    </recommendedName>
</protein>
<dbReference type="AlphaFoldDB" id="A0A517SCT2"/>
<keyword evidence="2" id="KW-1185">Reference proteome</keyword>
<sequence>MKPNLSDIRERNLARLRDEGFKVAGSLPLNDKLIQLRPIREIAHRLMALDALYTWVADLETQGPRIREYDRINRLTEMMTPEEQEIWALDRDEAHAGHVDAIGWRLENMWSLAWVLGFWRTPGALGGMIPGETILEMLLKFLPGLESSVDDLVAKSTPQPTARVIELTDYFYCAHNAVRSAQVGRRTVPKGFHPVADGGTVHERRHGLAWCLSPGGAWDDVDLST</sequence>
<dbReference type="Pfam" id="PF14094">
    <property type="entry name" value="DUF4272"/>
    <property type="match status" value="1"/>
</dbReference>
<reference evidence="1 2" key="1">
    <citation type="submission" date="2019-02" db="EMBL/GenBank/DDBJ databases">
        <title>Deep-cultivation of Planctomycetes and their phenomic and genomic characterization uncovers novel biology.</title>
        <authorList>
            <person name="Wiegand S."/>
            <person name="Jogler M."/>
            <person name="Boedeker C."/>
            <person name="Pinto D."/>
            <person name="Vollmers J."/>
            <person name="Rivas-Marin E."/>
            <person name="Kohn T."/>
            <person name="Peeters S.H."/>
            <person name="Heuer A."/>
            <person name="Rast P."/>
            <person name="Oberbeckmann S."/>
            <person name="Bunk B."/>
            <person name="Jeske O."/>
            <person name="Meyerdierks A."/>
            <person name="Storesund J.E."/>
            <person name="Kallscheuer N."/>
            <person name="Luecker S."/>
            <person name="Lage O.M."/>
            <person name="Pohl T."/>
            <person name="Merkel B.J."/>
            <person name="Hornburger P."/>
            <person name="Mueller R.-W."/>
            <person name="Bruemmer F."/>
            <person name="Labrenz M."/>
            <person name="Spormann A.M."/>
            <person name="Op den Camp H."/>
            <person name="Overmann J."/>
            <person name="Amann R."/>
            <person name="Jetten M.S.M."/>
            <person name="Mascher T."/>
            <person name="Medema M.H."/>
            <person name="Devos D.P."/>
            <person name="Kaster A.-K."/>
            <person name="Ovreas L."/>
            <person name="Rohde M."/>
            <person name="Galperin M.Y."/>
            <person name="Jogler C."/>
        </authorList>
    </citation>
    <scope>NUCLEOTIDE SEQUENCE [LARGE SCALE GENOMIC DNA]</scope>
    <source>
        <strain evidence="1 2">Pan44</strain>
    </source>
</reference>
<organism evidence="1 2">
    <name type="scientific">Caulifigura coniformis</name>
    <dbReference type="NCBI Taxonomy" id="2527983"/>
    <lineage>
        <taxon>Bacteria</taxon>
        <taxon>Pseudomonadati</taxon>
        <taxon>Planctomycetota</taxon>
        <taxon>Planctomycetia</taxon>
        <taxon>Planctomycetales</taxon>
        <taxon>Planctomycetaceae</taxon>
        <taxon>Caulifigura</taxon>
    </lineage>
</organism>
<dbReference type="InParanoid" id="A0A517SCT2"/>
<dbReference type="Proteomes" id="UP000315700">
    <property type="component" value="Chromosome"/>
</dbReference>
<dbReference type="InterPro" id="IPR025368">
    <property type="entry name" value="DUF4272"/>
</dbReference>
<dbReference type="KEGG" id="ccos:Pan44_19610"/>
<proteinExistence type="predicted"/>
<evidence type="ECO:0008006" key="3">
    <source>
        <dbReference type="Google" id="ProtNLM"/>
    </source>
</evidence>
<dbReference type="OrthoDB" id="4399984at2"/>
<gene>
    <name evidence="1" type="ORF">Pan44_19610</name>
</gene>
<dbReference type="RefSeq" id="WP_145029551.1">
    <property type="nucleotide sequence ID" value="NZ_CP036271.1"/>
</dbReference>
<name>A0A517SCT2_9PLAN</name>
<evidence type="ECO:0000313" key="2">
    <source>
        <dbReference type="Proteomes" id="UP000315700"/>
    </source>
</evidence>
<accession>A0A517SCT2</accession>
<evidence type="ECO:0000313" key="1">
    <source>
        <dbReference type="EMBL" id="QDT53934.1"/>
    </source>
</evidence>
<dbReference type="EMBL" id="CP036271">
    <property type="protein sequence ID" value="QDT53934.1"/>
    <property type="molecule type" value="Genomic_DNA"/>
</dbReference>